<keyword evidence="1" id="KW-1133">Transmembrane helix</keyword>
<gene>
    <name evidence="3" type="ORF">EM932_01685</name>
</gene>
<dbReference type="InterPro" id="IPR000326">
    <property type="entry name" value="PAP2/HPO"/>
</dbReference>
<dbReference type="SUPFAM" id="SSF48317">
    <property type="entry name" value="Acid phosphatase/Vanadium-dependent haloperoxidase"/>
    <property type="match status" value="1"/>
</dbReference>
<dbReference type="PANTHER" id="PTHR14969">
    <property type="entry name" value="SPHINGOSINE-1-PHOSPHATE PHOSPHOHYDROLASE"/>
    <property type="match status" value="1"/>
</dbReference>
<evidence type="ECO:0000313" key="3">
    <source>
        <dbReference type="EMBL" id="TGV04859.1"/>
    </source>
</evidence>
<name>A0A4S1E2T3_9FLAO</name>
<proteinExistence type="predicted"/>
<evidence type="ECO:0000256" key="1">
    <source>
        <dbReference type="SAM" id="Phobius"/>
    </source>
</evidence>
<comment type="caution">
    <text evidence="3">The sequence shown here is derived from an EMBL/GenBank/DDBJ whole genome shotgun (WGS) entry which is preliminary data.</text>
</comment>
<dbReference type="OrthoDB" id="9773582at2"/>
<organism evidence="3 4">
    <name type="scientific">Flavivirga rizhaonensis</name>
    <dbReference type="NCBI Taxonomy" id="2559571"/>
    <lineage>
        <taxon>Bacteria</taxon>
        <taxon>Pseudomonadati</taxon>
        <taxon>Bacteroidota</taxon>
        <taxon>Flavobacteriia</taxon>
        <taxon>Flavobacteriales</taxon>
        <taxon>Flavobacteriaceae</taxon>
        <taxon>Flavivirga</taxon>
    </lineage>
</organism>
<dbReference type="RefSeq" id="WP_135874811.1">
    <property type="nucleotide sequence ID" value="NZ_SRSO01000001.1"/>
</dbReference>
<reference evidence="3 4" key="1">
    <citation type="submission" date="2019-04" db="EMBL/GenBank/DDBJ databases">
        <authorList>
            <person name="Liu A."/>
        </authorList>
    </citation>
    <scope>NUCLEOTIDE SEQUENCE [LARGE SCALE GENOMIC DNA]</scope>
    <source>
        <strain evidence="3 4">RZ03</strain>
    </source>
</reference>
<feature type="transmembrane region" description="Helical" evidence="1">
    <location>
        <begin position="172"/>
        <end position="190"/>
    </location>
</feature>
<dbReference type="EMBL" id="SRSO01000001">
    <property type="protein sequence ID" value="TGV04859.1"/>
    <property type="molecule type" value="Genomic_DNA"/>
</dbReference>
<dbReference type="Pfam" id="PF01569">
    <property type="entry name" value="PAP2"/>
    <property type="match status" value="1"/>
</dbReference>
<feature type="domain" description="Phosphatidic acid phosphatase type 2/haloperoxidase" evidence="2">
    <location>
        <begin position="109"/>
        <end position="214"/>
    </location>
</feature>
<evidence type="ECO:0000313" key="4">
    <source>
        <dbReference type="Proteomes" id="UP000307602"/>
    </source>
</evidence>
<dbReference type="PANTHER" id="PTHR14969:SF13">
    <property type="entry name" value="AT30094P"/>
    <property type="match status" value="1"/>
</dbReference>
<dbReference type="InterPro" id="IPR036938">
    <property type="entry name" value="PAP2/HPO_sf"/>
</dbReference>
<dbReference type="Gene3D" id="1.20.144.10">
    <property type="entry name" value="Phosphatidic acid phosphatase type 2/haloperoxidase"/>
    <property type="match status" value="1"/>
</dbReference>
<dbReference type="Proteomes" id="UP000307602">
    <property type="component" value="Unassembled WGS sequence"/>
</dbReference>
<accession>A0A4S1E2T3</accession>
<feature type="transmembrane region" description="Helical" evidence="1">
    <location>
        <begin position="37"/>
        <end position="59"/>
    </location>
</feature>
<keyword evidence="1" id="KW-0812">Transmembrane</keyword>
<sequence length="254" mass="29075">MSYIRIITLVISVFTFPALNSQIILLDKKHLKKEKSLLQKSILPVSIIISGAALSKSFFEKNLQKDIRKFAGNNFHSSIEDYTRYAPIIELYAADILNIKAKNHWFDQTKNLTMSILITDFITYKLKRGIKKERPGSTITHPSYESFPSGHTSFAFANASVLYQEFKDSNKILAYSGYAFAITTGSFRMLNNAHYLSDVLVGAGIAILVTELIYHFEPIKWNPFKKKENITFVPKIGRDDFGKENYGLYFNIRF</sequence>
<keyword evidence="1" id="KW-0472">Membrane</keyword>
<dbReference type="AlphaFoldDB" id="A0A4S1E2T3"/>
<dbReference type="SMART" id="SM00014">
    <property type="entry name" value="acidPPc"/>
    <property type="match status" value="1"/>
</dbReference>
<evidence type="ECO:0000259" key="2">
    <source>
        <dbReference type="SMART" id="SM00014"/>
    </source>
</evidence>
<dbReference type="CDD" id="cd03394">
    <property type="entry name" value="PAP2_like_5"/>
    <property type="match status" value="1"/>
</dbReference>
<keyword evidence="4" id="KW-1185">Reference proteome</keyword>
<protein>
    <submittedName>
        <fullName evidence="3">Phosphatase PAP2 family protein</fullName>
    </submittedName>
</protein>
<feature type="transmembrane region" description="Helical" evidence="1">
    <location>
        <begin position="196"/>
        <end position="216"/>
    </location>
</feature>